<dbReference type="InterPro" id="IPR025295">
    <property type="entry name" value="eCIS_core_dom"/>
</dbReference>
<feature type="compositionally biased region" description="Low complexity" evidence="1">
    <location>
        <begin position="646"/>
        <end position="658"/>
    </location>
</feature>
<sequence>MDKAKVTRNQQQTSSQASAVNGDKAARGYPAVTRFAQAPAPSADSGNGLPHQLRQGVETLSGMSMADTTVHYNSTAPAQIGALAYAAGNQIHLGPGQEQHLPHEAWHIVQQKQGRVKPTLQAKGLAVNDDSALETEADVMGRRAVQLKTINGSPLTPPASPLSPPTEVVQRKIGFEFQAVKSIVLKNVPIHEKQKLGVSVSKGRFDVYSDVTSRGAELELVTKAVDETTKGRGELVDIMDAITTFLLSVEDGGLIGHVKNIDWKQYIAEKTKEYDDLLAQRTKLVVDERIKGETKEKDADEKSEKKEDFEEKTPKFFIHKTGKHFHPQATVGVKFENVFNLIEHLTNAPVKKHRINKRKKDRAVTKPPTTEIKVLPKETEGEAISTAPGEAKTDRIQKVVPDIIRKPQDAAAIFGWGAKTYQTPYKETWTTAVTKVNNFSKLTPKVKGLVTIFFGLAESLTGKYAAATQEVRILKNMMPFMLRTGFMPFFNNLDAKEKEELKLIDTNDLNKKFPHLEITIKEVFEDMMKIDESDEKGDCGNDSDDDDCARFQEDNRDYDDDEKKVDLLQKEEGYYGHGGVTEGNRHDDYGMETINDIGISDSEKTRRRGALIELRKLGSEVPPEKLTEFALAVFDLIVLINALESSSSSSSTSSSSPLSTPPPSLSSSS</sequence>
<feature type="compositionally biased region" description="Polar residues" evidence="1">
    <location>
        <begin position="7"/>
        <end position="19"/>
    </location>
</feature>
<keyword evidence="4" id="KW-1185">Reference proteome</keyword>
<evidence type="ECO:0000313" key="4">
    <source>
        <dbReference type="Proteomes" id="UP001589828"/>
    </source>
</evidence>
<dbReference type="EMBL" id="JBHLTS010000077">
    <property type="protein sequence ID" value="MFC0518062.1"/>
    <property type="molecule type" value="Genomic_DNA"/>
</dbReference>
<gene>
    <name evidence="3" type="ORF">ACFFGT_27860</name>
</gene>
<reference evidence="3 4" key="1">
    <citation type="submission" date="2024-09" db="EMBL/GenBank/DDBJ databases">
        <authorList>
            <person name="Sun Q."/>
            <person name="Mori K."/>
        </authorList>
    </citation>
    <scope>NUCLEOTIDE SEQUENCE [LARGE SCALE GENOMIC DNA]</scope>
    <source>
        <strain evidence="3 4">NCAIM B.02415</strain>
    </source>
</reference>
<dbReference type="RefSeq" id="WP_377025787.1">
    <property type="nucleotide sequence ID" value="NZ_JBHLTS010000077.1"/>
</dbReference>
<name>A0ABV6LF26_9SPHI</name>
<evidence type="ECO:0000259" key="2">
    <source>
        <dbReference type="Pfam" id="PF13699"/>
    </source>
</evidence>
<feature type="domain" description="eCIS core" evidence="2">
    <location>
        <begin position="49"/>
        <end position="114"/>
    </location>
</feature>
<feature type="compositionally biased region" description="Pro residues" evidence="1">
    <location>
        <begin position="659"/>
        <end position="669"/>
    </location>
</feature>
<evidence type="ECO:0000256" key="1">
    <source>
        <dbReference type="SAM" id="MobiDB-lite"/>
    </source>
</evidence>
<organism evidence="3 4">
    <name type="scientific">Mucilaginibacter angelicae</name>
    <dbReference type="NCBI Taxonomy" id="869718"/>
    <lineage>
        <taxon>Bacteria</taxon>
        <taxon>Pseudomonadati</taxon>
        <taxon>Bacteroidota</taxon>
        <taxon>Sphingobacteriia</taxon>
        <taxon>Sphingobacteriales</taxon>
        <taxon>Sphingobacteriaceae</taxon>
        <taxon>Mucilaginibacter</taxon>
    </lineage>
</organism>
<dbReference type="Proteomes" id="UP001589828">
    <property type="component" value="Unassembled WGS sequence"/>
</dbReference>
<comment type="caution">
    <text evidence="3">The sequence shown here is derived from an EMBL/GenBank/DDBJ whole genome shotgun (WGS) entry which is preliminary data.</text>
</comment>
<accession>A0ABV6LF26</accession>
<feature type="region of interest" description="Disordered" evidence="1">
    <location>
        <begin position="646"/>
        <end position="669"/>
    </location>
</feature>
<feature type="region of interest" description="Disordered" evidence="1">
    <location>
        <begin position="532"/>
        <end position="555"/>
    </location>
</feature>
<proteinExistence type="predicted"/>
<protein>
    <submittedName>
        <fullName evidence="3">DUF4157 domain-containing protein</fullName>
    </submittedName>
</protein>
<dbReference type="Pfam" id="PF13699">
    <property type="entry name" value="eCIS_core"/>
    <property type="match status" value="1"/>
</dbReference>
<feature type="region of interest" description="Disordered" evidence="1">
    <location>
        <begin position="1"/>
        <end position="24"/>
    </location>
</feature>
<evidence type="ECO:0000313" key="3">
    <source>
        <dbReference type="EMBL" id="MFC0518062.1"/>
    </source>
</evidence>